<evidence type="ECO:0000313" key="2">
    <source>
        <dbReference type="EMBL" id="MFC7058525.1"/>
    </source>
</evidence>
<dbReference type="RefSeq" id="WP_382185446.1">
    <property type="nucleotide sequence ID" value="NZ_JBHSZI010000001.1"/>
</dbReference>
<reference evidence="2 3" key="1">
    <citation type="journal article" date="2019" name="Int. J. Syst. Evol. Microbiol.">
        <title>The Global Catalogue of Microorganisms (GCM) 10K type strain sequencing project: providing services to taxonomists for standard genome sequencing and annotation.</title>
        <authorList>
            <consortium name="The Broad Institute Genomics Platform"/>
            <consortium name="The Broad Institute Genome Sequencing Center for Infectious Disease"/>
            <person name="Wu L."/>
            <person name="Ma J."/>
        </authorList>
    </citation>
    <scope>NUCLEOTIDE SEQUENCE [LARGE SCALE GENOMIC DNA]</scope>
    <source>
        <strain evidence="2 3">JCM 30072</strain>
    </source>
</reference>
<dbReference type="Gene3D" id="3.40.50.1440">
    <property type="entry name" value="Tubulin/FtsZ, GTPase domain"/>
    <property type="match status" value="1"/>
</dbReference>
<sequence>MGRHRLRRGGGRIASRFLERTDNPGIEDRILLMNTNRADIRNNVNRIASAVPIDAEEITQKYTVDFGPKDGAGNKFHWGEENIRQEQGRVFDEIEAAEIDEADAFLYITTLGGGTGCGSVPYLVNSLRDAPPTTSFENITHVTLAAWPFDYEGAQMHFNAIAGFARLLNWYDGSQTSDIVLIADNSHLAEEVAENMSGISQSGGLGQKDAVNSALMKVIDMMIAAGRETFGTTDVIDIMAWPSQRNTRHLTPGLALDMETIYDLEMPFDLAAENTFAPIDPTTAEGVIAVVRAPRSEIGQRERFTEPGVMKALDSWLEKNGFDQDSTMKMNTLTPTDEKTDTYDVMLLFTGFDVEPLLEKSMPKFDALLEGSQDGQFMSKFDDPMKDYTRQDFLQLKQNLEAYLND</sequence>
<comment type="caution">
    <text evidence="2">The sequence shown here is derived from an EMBL/GenBank/DDBJ whole genome shotgun (WGS) entry which is preliminary data.</text>
</comment>
<evidence type="ECO:0000313" key="3">
    <source>
        <dbReference type="Proteomes" id="UP001596445"/>
    </source>
</evidence>
<dbReference type="InterPro" id="IPR003008">
    <property type="entry name" value="Tubulin_FtsZ_GTPase"/>
</dbReference>
<name>A0ABD5VZS5_9EURY</name>
<accession>A0ABD5VZS5</accession>
<protein>
    <recommendedName>
        <fullName evidence="1">Tubulin/FtsZ GTPase domain-containing protein</fullName>
    </recommendedName>
</protein>
<organism evidence="2 3">
    <name type="scientific">Halovenus salina</name>
    <dbReference type="NCBI Taxonomy" id="1510225"/>
    <lineage>
        <taxon>Archaea</taxon>
        <taxon>Methanobacteriati</taxon>
        <taxon>Methanobacteriota</taxon>
        <taxon>Stenosarchaea group</taxon>
        <taxon>Halobacteria</taxon>
        <taxon>Halobacteriales</taxon>
        <taxon>Haloarculaceae</taxon>
        <taxon>Halovenus</taxon>
    </lineage>
</organism>
<dbReference type="Proteomes" id="UP001596445">
    <property type="component" value="Unassembled WGS sequence"/>
</dbReference>
<dbReference type="Pfam" id="PF00091">
    <property type="entry name" value="Tubulin"/>
    <property type="match status" value="1"/>
</dbReference>
<dbReference type="InterPro" id="IPR036525">
    <property type="entry name" value="Tubulin/FtsZ_GTPase_sf"/>
</dbReference>
<evidence type="ECO:0000259" key="1">
    <source>
        <dbReference type="Pfam" id="PF00091"/>
    </source>
</evidence>
<gene>
    <name evidence="2" type="ORF">ACFQQG_10475</name>
</gene>
<feature type="domain" description="Tubulin/FtsZ GTPase" evidence="1">
    <location>
        <begin position="29"/>
        <end position="190"/>
    </location>
</feature>
<keyword evidence="3" id="KW-1185">Reference proteome</keyword>
<dbReference type="AlphaFoldDB" id="A0ABD5VZS5"/>
<dbReference type="EMBL" id="JBHSZI010000001">
    <property type="protein sequence ID" value="MFC7058525.1"/>
    <property type="molecule type" value="Genomic_DNA"/>
</dbReference>
<proteinExistence type="predicted"/>
<dbReference type="SUPFAM" id="SSF52490">
    <property type="entry name" value="Tubulin nucleotide-binding domain-like"/>
    <property type="match status" value="1"/>
</dbReference>